<keyword evidence="3" id="KW-0418">Kinase</keyword>
<dbReference type="Gene3D" id="3.40.50.300">
    <property type="entry name" value="P-loop containing nucleotide triphosphate hydrolases"/>
    <property type="match status" value="1"/>
</dbReference>
<dbReference type="CDD" id="cd02027">
    <property type="entry name" value="APSK"/>
    <property type="match status" value="1"/>
</dbReference>
<dbReference type="Proteomes" id="UP000252415">
    <property type="component" value="Unassembled WGS sequence"/>
</dbReference>
<organism evidence="3 4">
    <name type="scientific">Paenibacillus prosopidis</name>
    <dbReference type="NCBI Taxonomy" id="630520"/>
    <lineage>
        <taxon>Bacteria</taxon>
        <taxon>Bacillati</taxon>
        <taxon>Bacillota</taxon>
        <taxon>Bacilli</taxon>
        <taxon>Bacillales</taxon>
        <taxon>Paenibacillaceae</taxon>
        <taxon>Paenibacillus</taxon>
    </lineage>
</organism>
<sequence>MTHIRRIAYICKLLNRNGVLVLASFISPYQEMRDYCRTEIGTYLEVYVKCPLEQCISRDVKGLYEKTINGEIIQFTGISDPFEEPVQPDLTIETDNETAEESASKVIVYLKKLGFI</sequence>
<accession>A0A368VZH6</accession>
<protein>
    <submittedName>
        <fullName evidence="3">Adenylylsulfate kinase</fullName>
    </submittedName>
</protein>
<dbReference type="PANTHER" id="PTHR42700">
    <property type="entry name" value="SULFATE ADENYLYLTRANSFERASE"/>
    <property type="match status" value="1"/>
</dbReference>
<evidence type="ECO:0000313" key="4">
    <source>
        <dbReference type="Proteomes" id="UP000252415"/>
    </source>
</evidence>
<dbReference type="PANTHER" id="PTHR42700:SF1">
    <property type="entry name" value="SULFATE ADENYLYLTRANSFERASE"/>
    <property type="match status" value="1"/>
</dbReference>
<name>A0A368VZH6_9BACL</name>
<dbReference type="GO" id="GO:0005524">
    <property type="term" value="F:ATP binding"/>
    <property type="evidence" value="ECO:0007669"/>
    <property type="project" value="InterPro"/>
</dbReference>
<evidence type="ECO:0000256" key="1">
    <source>
        <dbReference type="ARBA" id="ARBA00022679"/>
    </source>
</evidence>
<dbReference type="GO" id="GO:0004020">
    <property type="term" value="F:adenylylsulfate kinase activity"/>
    <property type="evidence" value="ECO:0007669"/>
    <property type="project" value="InterPro"/>
</dbReference>
<proteinExistence type="predicted"/>
<keyword evidence="4" id="KW-1185">Reference proteome</keyword>
<feature type="domain" description="APS kinase" evidence="2">
    <location>
        <begin position="2"/>
        <end position="92"/>
    </location>
</feature>
<dbReference type="GO" id="GO:0004781">
    <property type="term" value="F:sulfate adenylyltransferase (ATP) activity"/>
    <property type="evidence" value="ECO:0007669"/>
    <property type="project" value="TreeGrafter"/>
</dbReference>
<comment type="caution">
    <text evidence="3">The sequence shown here is derived from an EMBL/GenBank/DDBJ whole genome shotgun (WGS) entry which is preliminary data.</text>
</comment>
<keyword evidence="1" id="KW-0808">Transferase</keyword>
<evidence type="ECO:0000313" key="3">
    <source>
        <dbReference type="EMBL" id="RCW47461.1"/>
    </source>
</evidence>
<reference evidence="3 4" key="1">
    <citation type="submission" date="2018-07" db="EMBL/GenBank/DDBJ databases">
        <title>Genomic Encyclopedia of Type Strains, Phase III (KMG-III): the genomes of soil and plant-associated and newly described type strains.</title>
        <authorList>
            <person name="Whitman W."/>
        </authorList>
    </citation>
    <scope>NUCLEOTIDE SEQUENCE [LARGE SCALE GENOMIC DNA]</scope>
    <source>
        <strain evidence="3 4">CECT 7506</strain>
    </source>
</reference>
<dbReference type="GO" id="GO:0010134">
    <property type="term" value="P:sulfate assimilation via adenylyl sulfate reduction"/>
    <property type="evidence" value="ECO:0007669"/>
    <property type="project" value="TreeGrafter"/>
</dbReference>
<dbReference type="EMBL" id="QPJD01000008">
    <property type="protein sequence ID" value="RCW47461.1"/>
    <property type="molecule type" value="Genomic_DNA"/>
</dbReference>
<dbReference type="InterPro" id="IPR050512">
    <property type="entry name" value="Sulf_AdTrans/APS_kinase"/>
</dbReference>
<dbReference type="AlphaFoldDB" id="A0A368VZH6"/>
<dbReference type="GO" id="GO:0019379">
    <property type="term" value="P:sulfate assimilation, phosphoadenylyl sulfate reduction by phosphoadenylyl-sulfate reductase (thioredoxin)"/>
    <property type="evidence" value="ECO:0007669"/>
    <property type="project" value="TreeGrafter"/>
</dbReference>
<evidence type="ECO:0000259" key="2">
    <source>
        <dbReference type="Pfam" id="PF01583"/>
    </source>
</evidence>
<dbReference type="SUPFAM" id="SSF52540">
    <property type="entry name" value="P-loop containing nucleoside triphosphate hydrolases"/>
    <property type="match status" value="1"/>
</dbReference>
<dbReference type="GO" id="GO:0005737">
    <property type="term" value="C:cytoplasm"/>
    <property type="evidence" value="ECO:0007669"/>
    <property type="project" value="TreeGrafter"/>
</dbReference>
<dbReference type="Pfam" id="PF01583">
    <property type="entry name" value="APS_kinase"/>
    <property type="match status" value="1"/>
</dbReference>
<dbReference type="InterPro" id="IPR027417">
    <property type="entry name" value="P-loop_NTPase"/>
</dbReference>
<dbReference type="InterPro" id="IPR059117">
    <property type="entry name" value="APS_kinase_dom"/>
</dbReference>
<gene>
    <name evidence="3" type="ORF">DFP97_10876</name>
</gene>